<dbReference type="EMBL" id="AUZY01013125">
    <property type="protein sequence ID" value="EQD26552.1"/>
    <property type="molecule type" value="Genomic_DNA"/>
</dbReference>
<accession>T0Y3R8</accession>
<dbReference type="PANTHER" id="PTHR30388">
    <property type="entry name" value="ALDEHYDE OXIDOREDUCTASE MOLYBDENUM COFACTOR ASSEMBLY PROTEIN"/>
    <property type="match status" value="1"/>
</dbReference>
<dbReference type="AlphaFoldDB" id="T0Y3R8"/>
<reference evidence="2" key="1">
    <citation type="submission" date="2013-08" db="EMBL/GenBank/DDBJ databases">
        <authorList>
            <person name="Mendez C."/>
            <person name="Richter M."/>
            <person name="Ferrer M."/>
            <person name="Sanchez J."/>
        </authorList>
    </citation>
    <scope>NUCLEOTIDE SEQUENCE</scope>
</reference>
<organism evidence="2">
    <name type="scientific">mine drainage metagenome</name>
    <dbReference type="NCBI Taxonomy" id="410659"/>
    <lineage>
        <taxon>unclassified sequences</taxon>
        <taxon>metagenomes</taxon>
        <taxon>ecological metagenomes</taxon>
    </lineage>
</organism>
<dbReference type="PANTHER" id="PTHR30388:SF6">
    <property type="entry name" value="XANTHINE DEHYDROGENASE SUBUNIT A-RELATED"/>
    <property type="match status" value="1"/>
</dbReference>
<protein>
    <recommendedName>
        <fullName evidence="1">XdhC Rossmann domain-containing protein</fullName>
    </recommendedName>
</protein>
<comment type="caution">
    <text evidence="2">The sequence shown here is derived from an EMBL/GenBank/DDBJ whole genome shotgun (WGS) entry which is preliminary data.</text>
</comment>
<proteinExistence type="predicted"/>
<name>T0Y3R8_9ZZZZ</name>
<feature type="domain" description="XdhC Rossmann" evidence="1">
    <location>
        <begin position="11"/>
        <end position="66"/>
    </location>
</feature>
<evidence type="ECO:0000313" key="2">
    <source>
        <dbReference type="EMBL" id="EQD26552.1"/>
    </source>
</evidence>
<evidence type="ECO:0000259" key="1">
    <source>
        <dbReference type="Pfam" id="PF13478"/>
    </source>
</evidence>
<dbReference type="Pfam" id="PF13478">
    <property type="entry name" value="XdhC_C"/>
    <property type="match status" value="1"/>
</dbReference>
<gene>
    <name evidence="2" type="ORF">B1B_19541</name>
</gene>
<dbReference type="InterPro" id="IPR052698">
    <property type="entry name" value="MoCofactor_Util/Proc"/>
</dbReference>
<reference evidence="2" key="2">
    <citation type="journal article" date="2014" name="ISME J.">
        <title>Microbial stratification in low pH oxic and suboxic macroscopic growths along an acid mine drainage.</title>
        <authorList>
            <person name="Mendez-Garcia C."/>
            <person name="Mesa V."/>
            <person name="Sprenger R.R."/>
            <person name="Richter M."/>
            <person name="Diez M.S."/>
            <person name="Solano J."/>
            <person name="Bargiela R."/>
            <person name="Golyshina O.V."/>
            <person name="Manteca A."/>
            <person name="Ramos J.L."/>
            <person name="Gallego J.R."/>
            <person name="Llorente I."/>
            <person name="Martins Dos Santos V.A."/>
            <person name="Jensen O.N."/>
            <person name="Pelaez A.I."/>
            <person name="Sanchez J."/>
            <person name="Ferrer M."/>
        </authorList>
    </citation>
    <scope>NUCLEOTIDE SEQUENCE</scope>
</reference>
<dbReference type="InterPro" id="IPR027051">
    <property type="entry name" value="XdhC_Rossmann_dom"/>
</dbReference>
<sequence length="85" mass="8907">MAFGLLPHFPGAVGLVASRTKAELTRRALKERGLSEELLARLRTPIGLPLGGVTPEEIALSVAAEIVQERHADDGKTAATPQAAP</sequence>
<dbReference type="Gene3D" id="3.40.50.720">
    <property type="entry name" value="NAD(P)-binding Rossmann-like Domain"/>
    <property type="match status" value="1"/>
</dbReference>